<accession>A0ABN1CMK7</accession>
<evidence type="ECO:0000313" key="3">
    <source>
        <dbReference type="EMBL" id="GAA0521590.1"/>
    </source>
</evidence>
<dbReference type="PANTHER" id="PTHR43569">
    <property type="entry name" value="AMIDOHYDROLASE"/>
    <property type="match status" value="1"/>
</dbReference>
<keyword evidence="4" id="KW-1185">Reference proteome</keyword>
<dbReference type="Proteomes" id="UP001500729">
    <property type="component" value="Unassembled WGS sequence"/>
</dbReference>
<dbReference type="InterPro" id="IPR006680">
    <property type="entry name" value="Amidohydro-rel"/>
</dbReference>
<evidence type="ECO:0000256" key="1">
    <source>
        <dbReference type="ARBA" id="ARBA00038310"/>
    </source>
</evidence>
<dbReference type="InterPro" id="IPR052350">
    <property type="entry name" value="Metallo-dep_Lactonases"/>
</dbReference>
<dbReference type="EMBL" id="BAAAGS010000010">
    <property type="protein sequence ID" value="GAA0521590.1"/>
    <property type="molecule type" value="Genomic_DNA"/>
</dbReference>
<reference evidence="3 4" key="1">
    <citation type="journal article" date="2019" name="Int. J. Syst. Evol. Microbiol.">
        <title>The Global Catalogue of Microorganisms (GCM) 10K type strain sequencing project: providing services to taxonomists for standard genome sequencing and annotation.</title>
        <authorList>
            <consortium name="The Broad Institute Genomics Platform"/>
            <consortium name="The Broad Institute Genome Sequencing Center for Infectious Disease"/>
            <person name="Wu L."/>
            <person name="Ma J."/>
        </authorList>
    </citation>
    <scope>NUCLEOTIDE SEQUENCE [LARGE SCALE GENOMIC DNA]</scope>
    <source>
        <strain evidence="3 4">JCM 10303</strain>
    </source>
</reference>
<dbReference type="InterPro" id="IPR032466">
    <property type="entry name" value="Metal_Hydrolase"/>
</dbReference>
<gene>
    <name evidence="3" type="ORF">GCM10009533_20860</name>
</gene>
<dbReference type="RefSeq" id="WP_009942972.1">
    <property type="nucleotide sequence ID" value="NZ_BAAAGS010000010.1"/>
</dbReference>
<proteinExistence type="inferred from homology"/>
<protein>
    <submittedName>
        <fullName evidence="3">Amidohydrolase family protein</fullName>
    </submittedName>
</protein>
<name>A0ABN1CMK7_SACER</name>
<organism evidence="3 4">
    <name type="scientific">Saccharopolyspora erythraea</name>
    <name type="common">Streptomyces erythraeus</name>
    <dbReference type="NCBI Taxonomy" id="1836"/>
    <lineage>
        <taxon>Bacteria</taxon>
        <taxon>Bacillati</taxon>
        <taxon>Actinomycetota</taxon>
        <taxon>Actinomycetes</taxon>
        <taxon>Pseudonocardiales</taxon>
        <taxon>Pseudonocardiaceae</taxon>
        <taxon>Saccharopolyspora</taxon>
    </lineage>
</organism>
<evidence type="ECO:0000259" key="2">
    <source>
        <dbReference type="Pfam" id="PF04909"/>
    </source>
</evidence>
<dbReference type="PANTHER" id="PTHR43569:SF1">
    <property type="entry name" value="BLL3371 PROTEIN"/>
    <property type="match status" value="1"/>
</dbReference>
<feature type="domain" description="Amidohydrolase-related" evidence="2">
    <location>
        <begin position="14"/>
        <end position="301"/>
    </location>
</feature>
<dbReference type="SUPFAM" id="SSF51556">
    <property type="entry name" value="Metallo-dependent hydrolases"/>
    <property type="match status" value="1"/>
</dbReference>
<sequence length="303" mass="33060">MGATGKVSTLEPLVDSNVHLWDQHVNPVFWLTDRTAAKALLGDYESLPDTYLLADYRTETEGCGVRGIVWSDPGAADPVAAAEWVQRQDDGSGEVTGLVTLGDPASSDFAGLVERVRRIPLVRSVRVRFVEALTPGGSATGSPLDDPRTMDNLALLARHGLVATIEAESRQLHLAARIARELPDLRVVIDHFGWPTDLTDAGFQQHTERLDALAAEPNVATRIDALGTVFGDWTTDGVRRWLLAAVEIFGAGRCMLGSDLPIERLRSGFRPLFDAYGEIFTHHSDAERQMLGHGTAQRWYGAP</sequence>
<dbReference type="Gene3D" id="3.20.20.140">
    <property type="entry name" value="Metal-dependent hydrolases"/>
    <property type="match status" value="1"/>
</dbReference>
<comment type="caution">
    <text evidence="3">The sequence shown here is derived from an EMBL/GenBank/DDBJ whole genome shotgun (WGS) entry which is preliminary data.</text>
</comment>
<dbReference type="Pfam" id="PF04909">
    <property type="entry name" value="Amidohydro_2"/>
    <property type="match status" value="1"/>
</dbReference>
<evidence type="ECO:0000313" key="4">
    <source>
        <dbReference type="Proteomes" id="UP001500729"/>
    </source>
</evidence>
<comment type="similarity">
    <text evidence="1">Belongs to the metallo-dependent hydrolases superfamily.</text>
</comment>